<evidence type="ECO:0000313" key="15">
    <source>
        <dbReference type="Proteomes" id="UP000005018"/>
    </source>
</evidence>
<evidence type="ECO:0000313" key="14">
    <source>
        <dbReference type="EMBL" id="CCG22908.1"/>
    </source>
</evidence>
<keyword evidence="5" id="KW-1017">Isopeptide bond</keyword>
<gene>
    <name evidence="14" type="ORF">CORT_0D00600</name>
</gene>
<evidence type="ECO:0000256" key="10">
    <source>
        <dbReference type="ARBA" id="ARBA00023212"/>
    </source>
</evidence>
<name>H8X4G6_CANO9</name>
<keyword evidence="4" id="KW-0963">Cytoplasm</keyword>
<dbReference type="HOGENOM" id="CLU_1331788_0_0_1"/>
<keyword evidence="10" id="KW-0206">Cytoskeleton</keyword>
<evidence type="ECO:0000256" key="12">
    <source>
        <dbReference type="ARBA" id="ARBA00034864"/>
    </source>
</evidence>
<evidence type="ECO:0000256" key="3">
    <source>
        <dbReference type="ARBA" id="ARBA00004657"/>
    </source>
</evidence>
<dbReference type="InterPro" id="IPR008603">
    <property type="entry name" value="DCTN4"/>
</dbReference>
<keyword evidence="15" id="KW-1185">Reference proteome</keyword>
<evidence type="ECO:0000256" key="2">
    <source>
        <dbReference type="ARBA" id="ARBA00004529"/>
    </source>
</evidence>
<dbReference type="KEGG" id="cot:CORT_0D00600"/>
<dbReference type="PANTHER" id="PTHR13034">
    <property type="entry name" value="DYNACTIN P62 SUBUNIT"/>
    <property type="match status" value="1"/>
</dbReference>
<evidence type="ECO:0000256" key="13">
    <source>
        <dbReference type="ARBA" id="ARBA00093507"/>
    </source>
</evidence>
<accession>H8X4G6</accession>
<evidence type="ECO:0000256" key="9">
    <source>
        <dbReference type="ARBA" id="ARBA00023054"/>
    </source>
</evidence>
<dbReference type="Proteomes" id="UP000005018">
    <property type="component" value="Chromosome 4"/>
</dbReference>
<comment type="subcellular location">
    <subcellularLocation>
        <location evidence="1">Cytoplasm</location>
        <location evidence="1">Cytoskeleton</location>
        <location evidence="1">Microtubule organizing center</location>
        <location evidence="1">Centrosome</location>
    </subcellularLocation>
    <subcellularLocation>
        <location evidence="2">Cytoplasm</location>
        <location evidence="2">Cytoskeleton</location>
        <location evidence="2">Stress fiber</location>
    </subcellularLocation>
    <subcellularLocation>
        <location evidence="3">Cytoplasm</location>
        <location evidence="3">Myofibril</location>
    </subcellularLocation>
</comment>
<comment type="similarity">
    <text evidence="11">Belongs to the dynactin subunit 4 family.</text>
</comment>
<dbReference type="GeneID" id="14540353"/>
<reference evidence="14 15" key="1">
    <citation type="journal article" date="2012" name="PLoS ONE">
        <title>Sequence and analysis of the genome of the pathogenic yeast Candida orthopsilosis.</title>
        <authorList>
            <person name="Riccombeni A."/>
            <person name="Vidanes G."/>
            <person name="Proux-Wera E."/>
            <person name="Wolfe K.H."/>
            <person name="Butler G."/>
        </authorList>
    </citation>
    <scope>NUCLEOTIDE SEQUENCE [LARGE SCALE GENOMIC DNA]</scope>
    <source>
        <strain evidence="14 15">Co 90-125</strain>
    </source>
</reference>
<dbReference type="RefSeq" id="XP_003869045.1">
    <property type="nucleotide sequence ID" value="XM_003868996.1"/>
</dbReference>
<keyword evidence="7" id="KW-0832">Ubl conjugation</keyword>
<dbReference type="GO" id="GO:0001725">
    <property type="term" value="C:stress fiber"/>
    <property type="evidence" value="ECO:0007669"/>
    <property type="project" value="UniProtKB-SubCell"/>
</dbReference>
<dbReference type="AlphaFoldDB" id="H8X4G6"/>
<evidence type="ECO:0000256" key="8">
    <source>
        <dbReference type="ARBA" id="ARBA00022990"/>
    </source>
</evidence>
<organism evidence="14 15">
    <name type="scientific">Candida orthopsilosis (strain 90-125)</name>
    <name type="common">Yeast</name>
    <dbReference type="NCBI Taxonomy" id="1136231"/>
    <lineage>
        <taxon>Eukaryota</taxon>
        <taxon>Fungi</taxon>
        <taxon>Dikarya</taxon>
        <taxon>Ascomycota</taxon>
        <taxon>Saccharomycotina</taxon>
        <taxon>Pichiomycetes</taxon>
        <taxon>Debaryomycetaceae</taxon>
        <taxon>Candida/Lodderomyces clade</taxon>
        <taxon>Candida</taxon>
    </lineage>
</organism>
<dbReference type="OrthoDB" id="283815at2759"/>
<evidence type="ECO:0000256" key="6">
    <source>
        <dbReference type="ARBA" id="ARBA00022553"/>
    </source>
</evidence>
<dbReference type="GO" id="GO:0005869">
    <property type="term" value="C:dynactin complex"/>
    <property type="evidence" value="ECO:0007669"/>
    <property type="project" value="InterPro"/>
</dbReference>
<evidence type="ECO:0000256" key="11">
    <source>
        <dbReference type="ARBA" id="ARBA00034776"/>
    </source>
</evidence>
<keyword evidence="9" id="KW-0175">Coiled coil</keyword>
<dbReference type="EMBL" id="HE681722">
    <property type="protein sequence ID" value="CCG22908.1"/>
    <property type="molecule type" value="Genomic_DNA"/>
</dbReference>
<keyword evidence="6" id="KW-0597">Phosphoprotein</keyword>
<comment type="subunit">
    <text evidence="13">Subunit of dynactin, a multiprotein complex part of a tripartite complex with dynein and a adapter, such as BICDL1, BICD2 or HOOK3. The dynactin complex is built around ACTR1A/ACTB filament and consists of an actin-related filament composed of a shoulder domain, a pointed end and a barbed end. Its length is defined by its flexible shoulder domain. The soulder is composed of 2 DCTN1 subunits, 4 DCTN2 and 2 DCTN3. The 4 DCNT2 (via N-terminus) bind the ACTR1A filament and act as molecular rulers to determine the length. The pointed end is important for binding dynein-dynactin cargo adapters. Consists of 4 subunits: ACTR10, DCNT4, DCTN5 and DCTN6. The barbed end is composed of a CAPZA1:CAPZB heterodimers, which binds ACTR1A/ACTB filament and dynactin and stabilizes dynactin. Interacts with ATP7B, but not ATP7A, in a copper-dependent manner. Interacts with ANK2; this interaction is required for localization at costameres. Interacts with N4BP2L1.</text>
</comment>
<protein>
    <recommendedName>
        <fullName evidence="12">Dynactin subunit 4</fullName>
    </recommendedName>
</protein>
<dbReference type="PANTHER" id="PTHR13034:SF2">
    <property type="entry name" value="DYNACTIN SUBUNIT 4"/>
    <property type="match status" value="1"/>
</dbReference>
<evidence type="ECO:0000256" key="1">
    <source>
        <dbReference type="ARBA" id="ARBA00004300"/>
    </source>
</evidence>
<proteinExistence type="inferred from homology"/>
<sequence>MSQNHDDSLVYCPFDSTESKVDPNFLFPRHQLYFCPFCQLHRAPYQTYFKIESRFCSSCLTEFRKESKRYTCSKNCFICPECASDMKITVRDHDKGAKSFKFRCTECPYIFQTSIFCSPKPLRDIIESDKNDSFSRLCNDIKNGVLKGQTENRVSDQTRKNLELMNKATRQETRMSEVKKYPLPRRLTMRKSIYCVKCNTMVSTPI</sequence>
<evidence type="ECO:0000256" key="7">
    <source>
        <dbReference type="ARBA" id="ARBA00022843"/>
    </source>
</evidence>
<evidence type="ECO:0000256" key="4">
    <source>
        <dbReference type="ARBA" id="ARBA00022490"/>
    </source>
</evidence>
<evidence type="ECO:0000256" key="5">
    <source>
        <dbReference type="ARBA" id="ARBA00022499"/>
    </source>
</evidence>
<keyword evidence="8" id="KW-0007">Acetylation</keyword>